<dbReference type="Gene3D" id="2.60.40.10">
    <property type="entry name" value="Immunoglobulins"/>
    <property type="match status" value="2"/>
</dbReference>
<dbReference type="InterPro" id="IPR016148">
    <property type="entry name" value="Pili_assmbl_chaperone_C"/>
</dbReference>
<organism evidence="10 11">
    <name type="scientific">Yersinia mollaretii</name>
    <dbReference type="NCBI Taxonomy" id="33060"/>
    <lineage>
        <taxon>Bacteria</taxon>
        <taxon>Pseudomonadati</taxon>
        <taxon>Pseudomonadota</taxon>
        <taxon>Gammaproteobacteria</taxon>
        <taxon>Enterobacterales</taxon>
        <taxon>Yersiniaceae</taxon>
        <taxon>Yersinia</taxon>
    </lineage>
</organism>
<evidence type="ECO:0000259" key="8">
    <source>
        <dbReference type="Pfam" id="PF00345"/>
    </source>
</evidence>
<evidence type="ECO:0000256" key="7">
    <source>
        <dbReference type="SAM" id="SignalP"/>
    </source>
</evidence>
<keyword evidence="6" id="KW-0143">Chaperone</keyword>
<name>A0AA36LRC6_YERMO</name>
<dbReference type="RefSeq" id="WP_049645683.1">
    <property type="nucleotide sequence ID" value="NZ_CABHYS010000034.1"/>
</dbReference>
<dbReference type="PANTHER" id="PTHR30251:SF11">
    <property type="entry name" value="CHAPERONE PROTEIN FIMC-RELATED"/>
    <property type="match status" value="1"/>
</dbReference>
<dbReference type="SUPFAM" id="SSF49354">
    <property type="entry name" value="PapD-like"/>
    <property type="match status" value="1"/>
</dbReference>
<accession>A0AA36LRC6</accession>
<dbReference type="InterPro" id="IPR050643">
    <property type="entry name" value="Periplasmic_pilus_chap"/>
</dbReference>
<comment type="caution">
    <text evidence="10">The sequence shown here is derived from an EMBL/GenBank/DDBJ whole genome shotgun (WGS) entry which is preliminary data.</text>
</comment>
<comment type="subcellular location">
    <subcellularLocation>
        <location evidence="1">Periplasm</location>
    </subcellularLocation>
</comment>
<sequence length="229" mass="25078">MVTQLLKKCAILSLLSSLFLPLVAYAGGVGLGATRVIYPSENKQVSLSVRNSDEKGFFLIQSWVEDNHGKKVNDFVITPPLFMIKPMSENSLRITYTGKALPTDKESAYRIVVKAIPSKDKKTDNVNESSLQIAVASRIKLFYRPSNLTMNVDDAQQKMLVEQRGKELVLNNPTPYFITLSKVSVGGKLLPNVMVEPGSEVKMPIPTGAVGNIAYSTINDFGGLTVGRK</sequence>
<dbReference type="Pfam" id="PF00345">
    <property type="entry name" value="PapD_N"/>
    <property type="match status" value="1"/>
</dbReference>
<dbReference type="PRINTS" id="PR00969">
    <property type="entry name" value="CHAPERONPILI"/>
</dbReference>
<feature type="signal peptide" evidence="7">
    <location>
        <begin position="1"/>
        <end position="26"/>
    </location>
</feature>
<dbReference type="PANTHER" id="PTHR30251">
    <property type="entry name" value="PILUS ASSEMBLY CHAPERONE"/>
    <property type="match status" value="1"/>
</dbReference>
<dbReference type="GO" id="GO:0071555">
    <property type="term" value="P:cell wall organization"/>
    <property type="evidence" value="ECO:0007669"/>
    <property type="project" value="InterPro"/>
</dbReference>
<keyword evidence="4 7" id="KW-0732">Signal</keyword>
<evidence type="ECO:0000256" key="3">
    <source>
        <dbReference type="ARBA" id="ARBA00022558"/>
    </source>
</evidence>
<dbReference type="InterPro" id="IPR001829">
    <property type="entry name" value="Pili_assmbl_chaperone_bac"/>
</dbReference>
<dbReference type="Pfam" id="PF02753">
    <property type="entry name" value="PapD_C"/>
    <property type="match status" value="1"/>
</dbReference>
<dbReference type="FunFam" id="2.60.40.10:FF:000458">
    <property type="entry name" value="Molecular chaperone FimC"/>
    <property type="match status" value="1"/>
</dbReference>
<evidence type="ECO:0000256" key="2">
    <source>
        <dbReference type="ARBA" id="ARBA00007399"/>
    </source>
</evidence>
<dbReference type="InterPro" id="IPR036316">
    <property type="entry name" value="Pili_assmbl_chap_C_dom_sf"/>
</dbReference>
<proteinExistence type="inferred from homology"/>
<protein>
    <submittedName>
        <fullName evidence="10">Fimbrial chaperone protein</fullName>
    </submittedName>
</protein>
<reference evidence="10 11" key="1">
    <citation type="submission" date="2015-03" db="EMBL/GenBank/DDBJ databases">
        <authorList>
            <consortium name="Pathogen Informatics"/>
            <person name="Murphy D."/>
        </authorList>
    </citation>
    <scope>NUCLEOTIDE SEQUENCE [LARGE SCALE GENOMIC DNA]</scope>
    <source>
        <strain evidence="10 11">FE82747</strain>
    </source>
</reference>
<dbReference type="GO" id="GO:0030288">
    <property type="term" value="C:outer membrane-bounded periplasmic space"/>
    <property type="evidence" value="ECO:0007669"/>
    <property type="project" value="InterPro"/>
</dbReference>
<dbReference type="SUPFAM" id="SSF49584">
    <property type="entry name" value="Periplasmic chaperone C-domain"/>
    <property type="match status" value="1"/>
</dbReference>
<evidence type="ECO:0000259" key="9">
    <source>
        <dbReference type="Pfam" id="PF02753"/>
    </source>
</evidence>
<evidence type="ECO:0000313" key="11">
    <source>
        <dbReference type="Proteomes" id="UP000040841"/>
    </source>
</evidence>
<dbReference type="EMBL" id="CQBM01000011">
    <property type="protein sequence ID" value="CNI50057.1"/>
    <property type="molecule type" value="Genomic_DNA"/>
</dbReference>
<dbReference type="AlphaFoldDB" id="A0AA36LRC6"/>
<dbReference type="InterPro" id="IPR016147">
    <property type="entry name" value="Pili_assmbl_chaperone_N"/>
</dbReference>
<feature type="chain" id="PRO_5041374282" evidence="7">
    <location>
        <begin position="27"/>
        <end position="229"/>
    </location>
</feature>
<dbReference type="Proteomes" id="UP000040841">
    <property type="component" value="Unassembled WGS sequence"/>
</dbReference>
<evidence type="ECO:0000313" key="10">
    <source>
        <dbReference type="EMBL" id="CNI50057.1"/>
    </source>
</evidence>
<keyword evidence="3" id="KW-1029">Fimbrium biogenesis</keyword>
<feature type="domain" description="Pili assembly chaperone C-terminal" evidence="9">
    <location>
        <begin position="170"/>
        <end position="224"/>
    </location>
</feature>
<evidence type="ECO:0000256" key="4">
    <source>
        <dbReference type="ARBA" id="ARBA00022729"/>
    </source>
</evidence>
<dbReference type="InterPro" id="IPR013783">
    <property type="entry name" value="Ig-like_fold"/>
</dbReference>
<feature type="domain" description="Pili assembly chaperone N-terminal" evidence="8">
    <location>
        <begin position="28"/>
        <end position="148"/>
    </location>
</feature>
<gene>
    <name evidence="10" type="primary">fimC_8</name>
    <name evidence="10" type="ORF">ERS008502_03449</name>
</gene>
<evidence type="ECO:0000256" key="5">
    <source>
        <dbReference type="ARBA" id="ARBA00022764"/>
    </source>
</evidence>
<dbReference type="InterPro" id="IPR008962">
    <property type="entry name" value="PapD-like_sf"/>
</dbReference>
<comment type="similarity">
    <text evidence="2">Belongs to the periplasmic pilus chaperone family.</text>
</comment>
<evidence type="ECO:0000256" key="1">
    <source>
        <dbReference type="ARBA" id="ARBA00004418"/>
    </source>
</evidence>
<evidence type="ECO:0000256" key="6">
    <source>
        <dbReference type="ARBA" id="ARBA00023186"/>
    </source>
</evidence>
<keyword evidence="5" id="KW-0574">Periplasm</keyword>